<keyword evidence="5" id="KW-1185">Reference proteome</keyword>
<accession>A0A8H3FGN4</accession>
<evidence type="ECO:0000256" key="2">
    <source>
        <dbReference type="SAM" id="MobiDB-lite"/>
    </source>
</evidence>
<dbReference type="InterPro" id="IPR057683">
    <property type="entry name" value="DUF7923"/>
</dbReference>
<organism evidence="4 5">
    <name type="scientific">Imshaugia aleurites</name>
    <dbReference type="NCBI Taxonomy" id="172621"/>
    <lineage>
        <taxon>Eukaryota</taxon>
        <taxon>Fungi</taxon>
        <taxon>Dikarya</taxon>
        <taxon>Ascomycota</taxon>
        <taxon>Pezizomycotina</taxon>
        <taxon>Lecanoromycetes</taxon>
        <taxon>OSLEUM clade</taxon>
        <taxon>Lecanoromycetidae</taxon>
        <taxon>Lecanorales</taxon>
        <taxon>Lecanorineae</taxon>
        <taxon>Parmeliaceae</taxon>
        <taxon>Imshaugia</taxon>
    </lineage>
</organism>
<dbReference type="GO" id="GO:0008270">
    <property type="term" value="F:zinc ion binding"/>
    <property type="evidence" value="ECO:0007669"/>
    <property type="project" value="UniProtKB-KW"/>
</dbReference>
<feature type="compositionally biased region" description="Acidic residues" evidence="2">
    <location>
        <begin position="56"/>
        <end position="72"/>
    </location>
</feature>
<keyword evidence="1" id="KW-0479">Metal-binding</keyword>
<dbReference type="PROSITE" id="PS50103">
    <property type="entry name" value="ZF_C3H1"/>
    <property type="match status" value="1"/>
</dbReference>
<reference evidence="4" key="1">
    <citation type="submission" date="2021-03" db="EMBL/GenBank/DDBJ databases">
        <authorList>
            <person name="Tagirdzhanova G."/>
        </authorList>
    </citation>
    <scope>NUCLEOTIDE SEQUENCE</scope>
</reference>
<evidence type="ECO:0000313" key="4">
    <source>
        <dbReference type="EMBL" id="CAF9922397.1"/>
    </source>
</evidence>
<feature type="region of interest" description="Disordered" evidence="2">
    <location>
        <begin position="1"/>
        <end position="79"/>
    </location>
</feature>
<dbReference type="AlphaFoldDB" id="A0A8H3FGN4"/>
<dbReference type="EMBL" id="CAJPDT010000030">
    <property type="protein sequence ID" value="CAF9922397.1"/>
    <property type="molecule type" value="Genomic_DNA"/>
</dbReference>
<dbReference type="InterPro" id="IPR000571">
    <property type="entry name" value="Znf_CCCH"/>
</dbReference>
<dbReference type="Proteomes" id="UP000664534">
    <property type="component" value="Unassembled WGS sequence"/>
</dbReference>
<keyword evidence="1" id="KW-0862">Zinc</keyword>
<name>A0A8H3FGN4_9LECA</name>
<evidence type="ECO:0000313" key="5">
    <source>
        <dbReference type="Proteomes" id="UP000664534"/>
    </source>
</evidence>
<dbReference type="OrthoDB" id="2270193at2759"/>
<gene>
    <name evidence="4" type="ORF">IMSHALPRED_005677</name>
</gene>
<evidence type="ECO:0000259" key="3">
    <source>
        <dbReference type="PROSITE" id="PS50103"/>
    </source>
</evidence>
<feature type="zinc finger region" description="C3H1-type" evidence="1">
    <location>
        <begin position="415"/>
        <end position="443"/>
    </location>
</feature>
<dbReference type="Pfam" id="PF25540">
    <property type="entry name" value="DUF7923"/>
    <property type="match status" value="1"/>
</dbReference>
<proteinExistence type="predicted"/>
<dbReference type="PANTHER" id="PTHR37543">
    <property type="entry name" value="CCCH ZINC FINGER DNA BINDING PROTEIN (AFU_ORTHOLOGUE AFUA_5G12760)"/>
    <property type="match status" value="1"/>
</dbReference>
<sequence>MDDLLDNFANQRLDSPTEEGYKYHFVNGSPAGSQHERPEPLEMPTSAGPSPFFETPSEDEANYNADVEESDDGQGLSDGLSQHLQQFHRQDLERDQLLTQLHQENQELKRISKESVSSQSVPGRDPRAEAAERSLFEIRKTFVKNPYVCVLVDGAGYKIHEDLLQAGKRGGAEAADRLEIEVSDYIQQFGGTKSCEIMVHLYIDIGGLLARCVSNDIPLSDGNVRDFMLGFTQAQPLFHIVDVGYDAEKLLRKVDGMFHLFVNNVQCKHLIFGCCHNSAYAITLERYTSNPITASSITLLKSYEGKTCFEGLPFNSVEFPHIFRSLPFKETDKLAEDHMHDLTPQPGSGRIIGEVESSRTSEVAALRPARARPQAQVHSDWVTENKVLLNINDERVDRELGEVDYETSESMLDRIEQQAFCTYYHVFGSCISTKTCNFRHGPKLSNDELRFLKKYCRRLACQYGSICRRADCLYGHTCADQPVCEKGRKCHLYRFHEVDKTVVKVWLPGKNSSPRGN</sequence>
<dbReference type="PANTHER" id="PTHR37543:SF1">
    <property type="entry name" value="CCCH ZINC FINGER DNA BINDING PROTEIN (AFU_ORTHOLOGUE AFUA_5G12760)"/>
    <property type="match status" value="1"/>
</dbReference>
<comment type="caution">
    <text evidence="4">The sequence shown here is derived from an EMBL/GenBank/DDBJ whole genome shotgun (WGS) entry which is preliminary data.</text>
</comment>
<feature type="region of interest" description="Disordered" evidence="2">
    <location>
        <begin position="109"/>
        <end position="128"/>
    </location>
</feature>
<dbReference type="InterPro" id="IPR057654">
    <property type="entry name" value="Znf-CCCH_tandem"/>
</dbReference>
<keyword evidence="1" id="KW-0863">Zinc-finger</keyword>
<dbReference type="Pfam" id="PF25543">
    <property type="entry name" value="zf-CCCH_tandem"/>
    <property type="match status" value="1"/>
</dbReference>
<protein>
    <recommendedName>
        <fullName evidence="3">C3H1-type domain-containing protein</fullName>
    </recommendedName>
</protein>
<feature type="domain" description="C3H1-type" evidence="3">
    <location>
        <begin position="415"/>
        <end position="443"/>
    </location>
</feature>
<evidence type="ECO:0000256" key="1">
    <source>
        <dbReference type="PROSITE-ProRule" id="PRU00723"/>
    </source>
</evidence>